<dbReference type="Proteomes" id="UP000831787">
    <property type="component" value="Chromosome"/>
</dbReference>
<reference evidence="5 6" key="1">
    <citation type="submission" date="2022-04" db="EMBL/GenBank/DDBJ databases">
        <title>Halobacillus sp. isolated from saltern.</title>
        <authorList>
            <person name="Won M."/>
            <person name="Lee C.-M."/>
            <person name="Woen H.-Y."/>
            <person name="Kwon S.-W."/>
        </authorList>
    </citation>
    <scope>NUCLEOTIDE SEQUENCE [LARGE SCALE GENOMIC DNA]</scope>
    <source>
        <strain evidence="5 6">SSBR10-3</strain>
    </source>
</reference>
<dbReference type="InterPro" id="IPR028349">
    <property type="entry name" value="PafC-like"/>
</dbReference>
<keyword evidence="1" id="KW-0805">Transcription regulation</keyword>
<dbReference type="InterPro" id="IPR051534">
    <property type="entry name" value="CBASS_pafABC_assoc_protein"/>
</dbReference>
<dbReference type="InterPro" id="IPR018356">
    <property type="entry name" value="Tscrpt_reg_HTH_DeoR_CS"/>
</dbReference>
<dbReference type="Pfam" id="PF08279">
    <property type="entry name" value="HTH_11"/>
    <property type="match status" value="1"/>
</dbReference>
<dbReference type="InterPro" id="IPR013196">
    <property type="entry name" value="HTH_11"/>
</dbReference>
<protein>
    <submittedName>
        <fullName evidence="5">YafY family transcriptional regulator</fullName>
    </submittedName>
</protein>
<evidence type="ECO:0000259" key="4">
    <source>
        <dbReference type="PROSITE" id="PS51000"/>
    </source>
</evidence>
<evidence type="ECO:0000256" key="2">
    <source>
        <dbReference type="ARBA" id="ARBA00023125"/>
    </source>
</evidence>
<organism evidence="5 6">
    <name type="scientific">Halobacillus salinarum</name>
    <dbReference type="NCBI Taxonomy" id="2932257"/>
    <lineage>
        <taxon>Bacteria</taxon>
        <taxon>Bacillati</taxon>
        <taxon>Bacillota</taxon>
        <taxon>Bacilli</taxon>
        <taxon>Bacillales</taxon>
        <taxon>Bacillaceae</taxon>
        <taxon>Halobacillus</taxon>
    </lineage>
</organism>
<keyword evidence="6" id="KW-1185">Reference proteome</keyword>
<dbReference type="EMBL" id="CP095073">
    <property type="protein sequence ID" value="UOQ44723.1"/>
    <property type="molecule type" value="Genomic_DNA"/>
</dbReference>
<dbReference type="InterPro" id="IPR036390">
    <property type="entry name" value="WH_DNA-bd_sf"/>
</dbReference>
<keyword evidence="3" id="KW-0804">Transcription</keyword>
<dbReference type="Gene3D" id="1.10.10.10">
    <property type="entry name" value="Winged helix-like DNA-binding domain superfamily/Winged helix DNA-binding domain"/>
    <property type="match status" value="1"/>
</dbReference>
<keyword evidence="2" id="KW-0238">DNA-binding</keyword>
<feature type="domain" description="HTH deoR-type" evidence="4">
    <location>
        <begin position="2"/>
        <end position="57"/>
    </location>
</feature>
<dbReference type="PIRSF" id="PIRSF016838">
    <property type="entry name" value="PafC"/>
    <property type="match status" value="1"/>
</dbReference>
<evidence type="ECO:0000313" key="5">
    <source>
        <dbReference type="EMBL" id="UOQ44723.1"/>
    </source>
</evidence>
<accession>A0ABY4EJR2</accession>
<dbReference type="InterPro" id="IPR026881">
    <property type="entry name" value="WYL_dom"/>
</dbReference>
<dbReference type="Pfam" id="PF25583">
    <property type="entry name" value="WCX"/>
    <property type="match status" value="1"/>
</dbReference>
<dbReference type="PROSITE" id="PS51000">
    <property type="entry name" value="HTH_DEOR_2"/>
    <property type="match status" value="1"/>
</dbReference>
<dbReference type="SUPFAM" id="SSF46785">
    <property type="entry name" value="Winged helix' DNA-binding domain"/>
    <property type="match status" value="1"/>
</dbReference>
<proteinExistence type="predicted"/>
<evidence type="ECO:0000313" key="6">
    <source>
        <dbReference type="Proteomes" id="UP000831787"/>
    </source>
</evidence>
<dbReference type="PROSITE" id="PS52050">
    <property type="entry name" value="WYL"/>
    <property type="match status" value="1"/>
</dbReference>
<gene>
    <name evidence="5" type="ORF">MUN89_01805</name>
</gene>
<dbReference type="InterPro" id="IPR057727">
    <property type="entry name" value="WCX_dom"/>
</dbReference>
<dbReference type="RefSeq" id="WP_244710910.1">
    <property type="nucleotide sequence ID" value="NZ_CP095073.1"/>
</dbReference>
<dbReference type="PANTHER" id="PTHR34580:SF1">
    <property type="entry name" value="PROTEIN PAFC"/>
    <property type="match status" value="1"/>
</dbReference>
<dbReference type="InterPro" id="IPR001034">
    <property type="entry name" value="DeoR_HTH"/>
</dbReference>
<name>A0ABY4EJR2_9BACI</name>
<dbReference type="InterPro" id="IPR036388">
    <property type="entry name" value="WH-like_DNA-bd_sf"/>
</dbReference>
<dbReference type="PANTHER" id="PTHR34580">
    <property type="match status" value="1"/>
</dbReference>
<dbReference type="Pfam" id="PF13280">
    <property type="entry name" value="WYL"/>
    <property type="match status" value="1"/>
</dbReference>
<evidence type="ECO:0000256" key="1">
    <source>
        <dbReference type="ARBA" id="ARBA00023015"/>
    </source>
</evidence>
<evidence type="ECO:0000256" key="3">
    <source>
        <dbReference type="ARBA" id="ARBA00023163"/>
    </source>
</evidence>
<sequence length="320" mass="37052">MKAERLIKILLLLQHGELLSTREIAEELEVSERTIHRDMEALSAAGIPVYAERGQAGGWRLVDNWKQRLSWLKEKEMLALFLPHAEKIINDLNMEISSKQIRDKLLLSLPEKSKENAVNLWERVYVDMGTWKNSNSQMLPAMEVMKEAVMSSKKVTLLYKKVNGESTESIVKPLGLVAKSSTWYVVALKTDDEFRSYKLNRIIECELLEESFTRPRDFNLAEHWERSKQQFVQNLPEFRVQVNVSPSAHQRMKFTGRFVQTVHEGKVTDKGWVEQELTFQTEEEAVNFIVGFGSQVKILSPLNLIEKVTERAEEIIDLYN</sequence>
<dbReference type="PROSITE" id="PS00894">
    <property type="entry name" value="HTH_DEOR_1"/>
    <property type="match status" value="1"/>
</dbReference>